<keyword evidence="2 3" id="KW-0802">TPR repeat</keyword>
<dbReference type="Proteomes" id="UP001150062">
    <property type="component" value="Unassembled WGS sequence"/>
</dbReference>
<feature type="repeat" description="TPR" evidence="3">
    <location>
        <begin position="196"/>
        <end position="229"/>
    </location>
</feature>
<protein>
    <submittedName>
        <fullName evidence="4">Tetratricopeptide repeat protein</fullName>
    </submittedName>
</protein>
<dbReference type="SMART" id="SM00028">
    <property type="entry name" value="TPR"/>
    <property type="match status" value="4"/>
</dbReference>
<dbReference type="PROSITE" id="PS50293">
    <property type="entry name" value="TPR_REGION"/>
    <property type="match status" value="3"/>
</dbReference>
<dbReference type="PANTHER" id="PTHR45641:SF1">
    <property type="entry name" value="AAA+ ATPASE DOMAIN-CONTAINING PROTEIN"/>
    <property type="match status" value="1"/>
</dbReference>
<feature type="repeat" description="TPR" evidence="3">
    <location>
        <begin position="238"/>
        <end position="271"/>
    </location>
</feature>
<comment type="caution">
    <text evidence="4">The sequence shown here is derived from an EMBL/GenBank/DDBJ whole genome shotgun (WGS) entry which is preliminary data.</text>
</comment>
<dbReference type="EMBL" id="JAOAOG010000227">
    <property type="protein sequence ID" value="KAJ6239254.1"/>
    <property type="molecule type" value="Genomic_DNA"/>
</dbReference>
<reference evidence="4" key="1">
    <citation type="submission" date="2022-08" db="EMBL/GenBank/DDBJ databases">
        <title>Novel sulfate-reducing endosymbionts in the free-living metamonad Anaeramoeba.</title>
        <authorList>
            <person name="Jerlstrom-Hultqvist J."/>
            <person name="Cepicka I."/>
            <person name="Gallot-Lavallee L."/>
            <person name="Salas-Leiva D."/>
            <person name="Curtis B.A."/>
            <person name="Zahonova K."/>
            <person name="Pipaliya S."/>
            <person name="Dacks J."/>
            <person name="Roger A.J."/>
        </authorList>
    </citation>
    <scope>NUCLEOTIDE SEQUENCE</scope>
    <source>
        <strain evidence="4">Schooner1</strain>
    </source>
</reference>
<dbReference type="PROSITE" id="PS50005">
    <property type="entry name" value="TPR"/>
    <property type="match status" value="3"/>
</dbReference>
<keyword evidence="1" id="KW-0677">Repeat</keyword>
<keyword evidence="5" id="KW-1185">Reference proteome</keyword>
<evidence type="ECO:0000256" key="2">
    <source>
        <dbReference type="ARBA" id="ARBA00022803"/>
    </source>
</evidence>
<gene>
    <name evidence="4" type="ORF">M0813_25306</name>
</gene>
<dbReference type="PANTHER" id="PTHR45641">
    <property type="entry name" value="TETRATRICOPEPTIDE REPEAT PROTEIN (AFU_ORTHOLOGUE AFUA_6G03870)"/>
    <property type="match status" value="1"/>
</dbReference>
<dbReference type="SUPFAM" id="SSF48452">
    <property type="entry name" value="TPR-like"/>
    <property type="match status" value="2"/>
</dbReference>
<proteinExistence type="predicted"/>
<sequence>MNNHNQTFKTLYSSLDISFENYEQDLRDLILSLAFLDSKDIPISFLKTLSQSELQFNKLMNALNCQSIISRSHQQNQFYCSVHPLFQEVIQTYLKNNPNQEKPIIRNLIQIFSNEFLFDWNDQSTWICINLTPHLIQFFNFCEEINFIPKNIEKLLDLLGDVFLYLKANYDQALKYYQKSQKIRIQTLGKEHPDVAICYNNIGRVHSSKGNYEQALEFYQKSLKIRIQVLGKEHPEVASSYNNIGLVHKSKGNYEQALEFLQKSLKIRIQTLGKEHPYVATSYNNIGIVHYFKGNYEQALEFLQKSLKIKIQTLGKEHPDVATSYTAISNLVRTI</sequence>
<organism evidence="4 5">
    <name type="scientific">Anaeramoeba flamelloides</name>
    <dbReference type="NCBI Taxonomy" id="1746091"/>
    <lineage>
        <taxon>Eukaryota</taxon>
        <taxon>Metamonada</taxon>
        <taxon>Anaeramoebidae</taxon>
        <taxon>Anaeramoeba</taxon>
    </lineage>
</organism>
<evidence type="ECO:0000256" key="3">
    <source>
        <dbReference type="PROSITE-ProRule" id="PRU00339"/>
    </source>
</evidence>
<dbReference type="Pfam" id="PF13424">
    <property type="entry name" value="TPR_12"/>
    <property type="match status" value="2"/>
</dbReference>
<name>A0ABQ8Y4P5_9EUKA</name>
<dbReference type="InterPro" id="IPR011990">
    <property type="entry name" value="TPR-like_helical_dom_sf"/>
</dbReference>
<feature type="repeat" description="TPR" evidence="3">
    <location>
        <begin position="280"/>
        <end position="313"/>
    </location>
</feature>
<dbReference type="InterPro" id="IPR019734">
    <property type="entry name" value="TPR_rpt"/>
</dbReference>
<evidence type="ECO:0000313" key="4">
    <source>
        <dbReference type="EMBL" id="KAJ6239254.1"/>
    </source>
</evidence>
<dbReference type="PRINTS" id="PR00381">
    <property type="entry name" value="KINESINLIGHT"/>
</dbReference>
<evidence type="ECO:0000313" key="5">
    <source>
        <dbReference type="Proteomes" id="UP001150062"/>
    </source>
</evidence>
<dbReference type="Gene3D" id="1.25.40.10">
    <property type="entry name" value="Tetratricopeptide repeat domain"/>
    <property type="match status" value="2"/>
</dbReference>
<accession>A0ABQ8Y4P5</accession>
<evidence type="ECO:0000256" key="1">
    <source>
        <dbReference type="ARBA" id="ARBA00022737"/>
    </source>
</evidence>